<name>A0A4Y7TR46_COPMI</name>
<dbReference type="EMBL" id="QPFP01000005">
    <property type="protein sequence ID" value="TEB36655.1"/>
    <property type="molecule type" value="Genomic_DNA"/>
</dbReference>
<evidence type="ECO:0000256" key="1">
    <source>
        <dbReference type="SAM" id="MobiDB-lite"/>
    </source>
</evidence>
<evidence type="ECO:0000256" key="2">
    <source>
        <dbReference type="SAM" id="Phobius"/>
    </source>
</evidence>
<feature type="compositionally biased region" description="Polar residues" evidence="1">
    <location>
        <begin position="242"/>
        <end position="256"/>
    </location>
</feature>
<accession>A0A4Y7TR46</accession>
<evidence type="ECO:0000313" key="4">
    <source>
        <dbReference type="Proteomes" id="UP000298030"/>
    </source>
</evidence>
<keyword evidence="2" id="KW-0812">Transmembrane</keyword>
<comment type="caution">
    <text evidence="3">The sequence shown here is derived from an EMBL/GenBank/DDBJ whole genome shotgun (WGS) entry which is preliminary data.</text>
</comment>
<dbReference type="OrthoDB" id="2946286at2759"/>
<keyword evidence="2" id="KW-1133">Transmembrane helix</keyword>
<dbReference type="Gene3D" id="2.60.120.260">
    <property type="entry name" value="Galactose-binding domain-like"/>
    <property type="match status" value="1"/>
</dbReference>
<keyword evidence="2" id="KW-0472">Membrane</keyword>
<organism evidence="3 4">
    <name type="scientific">Coprinellus micaceus</name>
    <name type="common">Glistening ink-cap mushroom</name>
    <name type="synonym">Coprinus micaceus</name>
    <dbReference type="NCBI Taxonomy" id="71717"/>
    <lineage>
        <taxon>Eukaryota</taxon>
        <taxon>Fungi</taxon>
        <taxon>Dikarya</taxon>
        <taxon>Basidiomycota</taxon>
        <taxon>Agaricomycotina</taxon>
        <taxon>Agaricomycetes</taxon>
        <taxon>Agaricomycetidae</taxon>
        <taxon>Agaricales</taxon>
        <taxon>Agaricineae</taxon>
        <taxon>Psathyrellaceae</taxon>
        <taxon>Coprinellus</taxon>
    </lineage>
</organism>
<dbReference type="Proteomes" id="UP000298030">
    <property type="component" value="Unassembled WGS sequence"/>
</dbReference>
<evidence type="ECO:0000313" key="3">
    <source>
        <dbReference type="EMBL" id="TEB36655.1"/>
    </source>
</evidence>
<gene>
    <name evidence="3" type="ORF">FA13DRAFT_1727021</name>
</gene>
<feature type="compositionally biased region" description="Polar residues" evidence="1">
    <location>
        <begin position="303"/>
        <end position="320"/>
    </location>
</feature>
<dbReference type="AlphaFoldDB" id="A0A4Y7TR46"/>
<keyword evidence="4" id="KW-1185">Reference proteome</keyword>
<feature type="compositionally biased region" description="Basic and acidic residues" evidence="1">
    <location>
        <begin position="287"/>
        <end position="299"/>
    </location>
</feature>
<protein>
    <submittedName>
        <fullName evidence="3">Uncharacterized protein</fullName>
    </submittedName>
</protein>
<proteinExistence type="predicted"/>
<feature type="region of interest" description="Disordered" evidence="1">
    <location>
        <begin position="231"/>
        <end position="328"/>
    </location>
</feature>
<reference evidence="3 4" key="1">
    <citation type="journal article" date="2019" name="Nat. Ecol. Evol.">
        <title>Megaphylogeny resolves global patterns of mushroom evolution.</title>
        <authorList>
            <person name="Varga T."/>
            <person name="Krizsan K."/>
            <person name="Foldi C."/>
            <person name="Dima B."/>
            <person name="Sanchez-Garcia M."/>
            <person name="Sanchez-Ramirez S."/>
            <person name="Szollosi G.J."/>
            <person name="Szarkandi J.G."/>
            <person name="Papp V."/>
            <person name="Albert L."/>
            <person name="Andreopoulos W."/>
            <person name="Angelini C."/>
            <person name="Antonin V."/>
            <person name="Barry K.W."/>
            <person name="Bougher N.L."/>
            <person name="Buchanan P."/>
            <person name="Buyck B."/>
            <person name="Bense V."/>
            <person name="Catcheside P."/>
            <person name="Chovatia M."/>
            <person name="Cooper J."/>
            <person name="Damon W."/>
            <person name="Desjardin D."/>
            <person name="Finy P."/>
            <person name="Geml J."/>
            <person name="Haridas S."/>
            <person name="Hughes K."/>
            <person name="Justo A."/>
            <person name="Karasinski D."/>
            <person name="Kautmanova I."/>
            <person name="Kiss B."/>
            <person name="Kocsube S."/>
            <person name="Kotiranta H."/>
            <person name="LaButti K.M."/>
            <person name="Lechner B.E."/>
            <person name="Liimatainen K."/>
            <person name="Lipzen A."/>
            <person name="Lukacs Z."/>
            <person name="Mihaltcheva S."/>
            <person name="Morgado L.N."/>
            <person name="Niskanen T."/>
            <person name="Noordeloos M.E."/>
            <person name="Ohm R.A."/>
            <person name="Ortiz-Santana B."/>
            <person name="Ovrebo C."/>
            <person name="Racz N."/>
            <person name="Riley R."/>
            <person name="Savchenko A."/>
            <person name="Shiryaev A."/>
            <person name="Soop K."/>
            <person name="Spirin V."/>
            <person name="Szebenyi C."/>
            <person name="Tomsovsky M."/>
            <person name="Tulloss R.E."/>
            <person name="Uehling J."/>
            <person name="Grigoriev I.V."/>
            <person name="Vagvolgyi C."/>
            <person name="Papp T."/>
            <person name="Martin F.M."/>
            <person name="Miettinen O."/>
            <person name="Hibbett D.S."/>
            <person name="Nagy L.G."/>
        </authorList>
    </citation>
    <scope>NUCLEOTIDE SEQUENCE [LARGE SCALE GENOMIC DNA]</scope>
    <source>
        <strain evidence="3 4">FP101781</strain>
    </source>
</reference>
<sequence length="328" mass="35704">MKNITVDDTAATSNIALIPSACNGTGWQFEPERGFEGSGYRWCASAEGPKASFTFRGVAIYYSCPSFTGDSMRFVLDGGNPENVNLSSSLSPDLRPDSSIVWWKTGLDFKNHTLEISPGENSTRVYLDAFVYTTLEAQEIASLVGANSKPSASAVAAQNAEPERIANRAPIAVFSIVGFIVFTIFLLISFNLYRMSKARRAQYSWKVPVPPLHQSVDLGASMGGVVKQADSVQYPGGHESSLGHTASAHQSPQPSYGTRPLPAAPGYARRDSEDEPSESPFVAATDLKTRRMESLREEGTYPPRQNSARTDASYSSNSRFEPNRRPRG</sequence>
<feature type="transmembrane region" description="Helical" evidence="2">
    <location>
        <begin position="171"/>
        <end position="193"/>
    </location>
</feature>